<name>A0A6C0C5A6_9ZZZZ</name>
<evidence type="ECO:0000256" key="2">
    <source>
        <dbReference type="ARBA" id="ARBA00023043"/>
    </source>
</evidence>
<dbReference type="AlphaFoldDB" id="A0A6C0C5A6"/>
<evidence type="ECO:0000256" key="1">
    <source>
        <dbReference type="ARBA" id="ARBA00022737"/>
    </source>
</evidence>
<dbReference type="Pfam" id="PF12796">
    <property type="entry name" value="Ank_2"/>
    <property type="match status" value="1"/>
</dbReference>
<dbReference type="PANTHER" id="PTHR24180">
    <property type="entry name" value="CYCLIN-DEPENDENT KINASE INHIBITOR 2C-RELATED"/>
    <property type="match status" value="1"/>
</dbReference>
<dbReference type="InterPro" id="IPR051637">
    <property type="entry name" value="Ank_repeat_dom-contain_49"/>
</dbReference>
<keyword evidence="2" id="KW-0040">ANK repeat</keyword>
<dbReference type="InterPro" id="IPR002110">
    <property type="entry name" value="Ankyrin_rpt"/>
</dbReference>
<dbReference type="SUPFAM" id="SSF48403">
    <property type="entry name" value="Ankyrin repeat"/>
    <property type="match status" value="1"/>
</dbReference>
<dbReference type="Gene3D" id="1.25.40.20">
    <property type="entry name" value="Ankyrin repeat-containing domain"/>
    <property type="match status" value="1"/>
</dbReference>
<keyword evidence="1" id="KW-0677">Repeat</keyword>
<evidence type="ECO:0000256" key="3">
    <source>
        <dbReference type="SAM" id="MobiDB-lite"/>
    </source>
</evidence>
<dbReference type="EMBL" id="MN739351">
    <property type="protein sequence ID" value="QHS99885.1"/>
    <property type="molecule type" value="Genomic_DNA"/>
</dbReference>
<dbReference type="SMART" id="SM00248">
    <property type="entry name" value="ANK"/>
    <property type="match status" value="2"/>
</dbReference>
<feature type="compositionally biased region" description="Basic residues" evidence="3">
    <location>
        <begin position="447"/>
        <end position="470"/>
    </location>
</feature>
<dbReference type="PROSITE" id="PS50088">
    <property type="entry name" value="ANK_REPEAT"/>
    <property type="match status" value="1"/>
</dbReference>
<evidence type="ECO:0000313" key="4">
    <source>
        <dbReference type="EMBL" id="QHS99885.1"/>
    </source>
</evidence>
<accession>A0A6C0C5A6</accession>
<proteinExistence type="predicted"/>
<reference evidence="4" key="1">
    <citation type="journal article" date="2020" name="Nature">
        <title>Giant virus diversity and host interactions through global metagenomics.</title>
        <authorList>
            <person name="Schulz F."/>
            <person name="Roux S."/>
            <person name="Paez-Espino D."/>
            <person name="Jungbluth S."/>
            <person name="Walsh D.A."/>
            <person name="Denef V.J."/>
            <person name="McMahon K.D."/>
            <person name="Konstantinidis K.T."/>
            <person name="Eloe-Fadrosh E.A."/>
            <person name="Kyrpides N.C."/>
            <person name="Woyke T."/>
        </authorList>
    </citation>
    <scope>NUCLEOTIDE SEQUENCE</scope>
    <source>
        <strain evidence="4">GVMAG-M-3300020187-37</strain>
    </source>
</reference>
<dbReference type="PANTHER" id="PTHR24180:SF45">
    <property type="entry name" value="POLY [ADP-RIBOSE] POLYMERASE TANKYRASE"/>
    <property type="match status" value="1"/>
</dbReference>
<dbReference type="PROSITE" id="PS50297">
    <property type="entry name" value="ANK_REP_REGION"/>
    <property type="match status" value="1"/>
</dbReference>
<protein>
    <submittedName>
        <fullName evidence="4">Uncharacterized protein</fullName>
    </submittedName>
</protein>
<sequence>MSSDSDEELRNQLRIERIAKKHVEQDTWILDGNSTSDEEFIEHYATEHGGPEDLISEFNNQRRELKESMPPEFKISKLVEADGPRSRNEIERLIKEHDIDINSVYLYEKLGKGNLKPIEPIFLHIKSAPMYKMLKKYGVINMAGLNGETLLHRACRHCYNPVIKLLLQSGMDVDVVDNQGRTPLFYCGSNFSVSDILLKHGANINHQSNNGRNVLLETLSPGRGTWGLEKRIEHFIKNGGDINAKDNEGNTVLNYLMAIFENEISGVKKNIRYSGYPEGTTLQDIYNKHLPAINNLFEHGLSPFNKGKTSGKMIGKIPADHYYIVKELYTNYLCRLLNSKQKLALANLFIRDNEPNFPVEVIQMISELLELPSEITEGMRKDTDKVFFKILKESIQELYPTFDTDDMVKRYKELLSTPGLNSRQKEMYQNQLNRRIMSLKDKGISIKSRHANKSRKQARSKIRGLSRHSRSVSDKSIPNKSERDSRSVGSKKKMKSKKKMRSKKNKRR</sequence>
<organism evidence="4">
    <name type="scientific">viral metagenome</name>
    <dbReference type="NCBI Taxonomy" id="1070528"/>
    <lineage>
        <taxon>unclassified sequences</taxon>
        <taxon>metagenomes</taxon>
        <taxon>organismal metagenomes</taxon>
    </lineage>
</organism>
<feature type="region of interest" description="Disordered" evidence="3">
    <location>
        <begin position="440"/>
        <end position="508"/>
    </location>
</feature>
<feature type="compositionally biased region" description="Basic residues" evidence="3">
    <location>
        <begin position="489"/>
        <end position="508"/>
    </location>
</feature>
<dbReference type="InterPro" id="IPR036770">
    <property type="entry name" value="Ankyrin_rpt-contain_sf"/>
</dbReference>